<evidence type="ECO:0000313" key="2">
    <source>
        <dbReference type="EMBL" id="ADG76806.1"/>
    </source>
</evidence>
<feature type="transmembrane region" description="Helical" evidence="1">
    <location>
        <begin position="20"/>
        <end position="40"/>
    </location>
</feature>
<reference evidence="3" key="1">
    <citation type="submission" date="2010-03" db="EMBL/GenBank/DDBJ databases">
        <title>The complete chromosome of Tsukamurella paurometabola DSM 20162.</title>
        <authorList>
            <consortium name="US DOE Joint Genome Institute (JGI-PGF)"/>
            <person name="Lucas S."/>
            <person name="Copeland A."/>
            <person name="Lapidus A."/>
            <person name="Glavina del Rio T."/>
            <person name="Dalin E."/>
            <person name="Tice H."/>
            <person name="Bruce D."/>
            <person name="Goodwin L."/>
            <person name="Pitluck S."/>
            <person name="Kyrpides N."/>
            <person name="Mavromatis K."/>
            <person name="Ivanova N."/>
            <person name="Mikhailova N."/>
            <person name="Munk A.C."/>
            <person name="Brettin T."/>
            <person name="Detter J.C."/>
            <person name="Tapia R."/>
            <person name="Han C."/>
            <person name="Larimer F."/>
            <person name="Land M."/>
            <person name="Hauser L."/>
            <person name="Markowitz V."/>
            <person name="Cheng J.-F."/>
            <person name="Hugenholtz P."/>
            <person name="Woyke T."/>
            <person name="Wu D."/>
            <person name="Jando M."/>
            <person name="Brambilla E."/>
            <person name="Klenk H.-P."/>
            <person name="Eisen J.A."/>
        </authorList>
    </citation>
    <scope>NUCLEOTIDE SEQUENCE [LARGE SCALE GENOMIC DNA]</scope>
    <source>
        <strain evidence="3">ATCC 8368 / DSM 20162 / CCUG 35730 / CIP 100753 / JCM 10117 / KCTC 9821 / NBRC 16120 / NCIMB 702349 / NCTC 13040</strain>
    </source>
</reference>
<name>D5UQ38_TSUPD</name>
<evidence type="ECO:0000256" key="1">
    <source>
        <dbReference type="SAM" id="Phobius"/>
    </source>
</evidence>
<reference evidence="2 3" key="2">
    <citation type="journal article" date="2011" name="Stand. Genomic Sci.">
        <title>Complete genome sequence of Tsukamurella paurometabola type strain (no. 33).</title>
        <authorList>
            <person name="Munk A.C."/>
            <person name="Lapidus A."/>
            <person name="Lucas S."/>
            <person name="Nolan M."/>
            <person name="Tice H."/>
            <person name="Cheng J.F."/>
            <person name="Del Rio T.G."/>
            <person name="Goodwin L."/>
            <person name="Pitluck S."/>
            <person name="Liolios K."/>
            <person name="Huntemann M."/>
            <person name="Ivanova N."/>
            <person name="Mavromatis K."/>
            <person name="Mikhailova N."/>
            <person name="Pati A."/>
            <person name="Chen A."/>
            <person name="Palaniappan K."/>
            <person name="Tapia R."/>
            <person name="Han C."/>
            <person name="Land M."/>
            <person name="Hauser L."/>
            <person name="Chang Y.J."/>
            <person name="Jeffries C.D."/>
            <person name="Brettin T."/>
            <person name="Yasawong M."/>
            <person name="Brambilla E.M."/>
            <person name="Rohde M."/>
            <person name="Sikorski J."/>
            <person name="Goker M."/>
            <person name="Detter J.C."/>
            <person name="Woyke T."/>
            <person name="Bristow J."/>
            <person name="Eisen J.A."/>
            <person name="Markowitz V."/>
            <person name="Hugenholtz P."/>
            <person name="Kyrpides N.C."/>
            <person name="Klenk H.P."/>
        </authorList>
    </citation>
    <scope>NUCLEOTIDE SEQUENCE [LARGE SCALE GENOMIC DNA]</scope>
    <source>
        <strain evidence="3">ATCC 8368 / DSM 20162 / CCUG 35730 / CIP 100753 / JCM 10117 / KCTC 9821 / NBRC 16120 / NCIMB 702349 / NCTC 13040</strain>
    </source>
</reference>
<dbReference type="eggNOG" id="ENOG5030KXW">
    <property type="taxonomic scope" value="Bacteria"/>
</dbReference>
<keyword evidence="1" id="KW-1133">Transmembrane helix</keyword>
<organism evidence="2 3">
    <name type="scientific">Tsukamurella paurometabola (strain ATCC 8368 / DSM 20162 / CCUG 35730 / CIP 100753 / JCM 10117 / KCTC 9821 / NBRC 16120 / NCIMB 702349 / NCTC 13040)</name>
    <name type="common">Corynebacterium paurometabolum</name>
    <dbReference type="NCBI Taxonomy" id="521096"/>
    <lineage>
        <taxon>Bacteria</taxon>
        <taxon>Bacillati</taxon>
        <taxon>Actinomycetota</taxon>
        <taxon>Actinomycetes</taxon>
        <taxon>Mycobacteriales</taxon>
        <taxon>Tsukamurellaceae</taxon>
        <taxon>Tsukamurella</taxon>
    </lineage>
</organism>
<sequence length="139" mass="15762">MWIVRVGIALARPIGPQWDWRFLVIPTISALGLTAAVFNLPREARWTYAKPRLEATSAAIRSGAMPVRSGESLRIGSYSLSYDDRADGNIWFRVVDAGFLNSEYLVHSPVGHAVRPAEERHRNTVEHFDGQWWLVNEVF</sequence>
<dbReference type="STRING" id="521096.Tpau_0152"/>
<dbReference type="HOGENOM" id="CLU_1625239_0_0_11"/>
<evidence type="ECO:0000313" key="3">
    <source>
        <dbReference type="Proteomes" id="UP000001213"/>
    </source>
</evidence>
<keyword evidence="3" id="KW-1185">Reference proteome</keyword>
<dbReference type="EMBL" id="CP001966">
    <property type="protein sequence ID" value="ADG76806.1"/>
    <property type="molecule type" value="Genomic_DNA"/>
</dbReference>
<dbReference type="KEGG" id="tpr:Tpau_0152"/>
<dbReference type="AlphaFoldDB" id="D5UQ38"/>
<keyword evidence="1" id="KW-0812">Transmembrane</keyword>
<accession>D5UQ38</accession>
<proteinExistence type="predicted"/>
<keyword evidence="1" id="KW-0472">Membrane</keyword>
<gene>
    <name evidence="2" type="ordered locus">Tpau_0152</name>
</gene>
<protein>
    <submittedName>
        <fullName evidence="2">Uncharacterized protein</fullName>
    </submittedName>
</protein>
<dbReference type="RefSeq" id="WP_013124861.1">
    <property type="nucleotide sequence ID" value="NC_014158.1"/>
</dbReference>
<dbReference type="Proteomes" id="UP000001213">
    <property type="component" value="Chromosome"/>
</dbReference>